<comment type="caution">
    <text evidence="1">The sequence shown here is derived from an EMBL/GenBank/DDBJ whole genome shotgun (WGS) entry which is preliminary data.</text>
</comment>
<proteinExistence type="predicted"/>
<dbReference type="EMBL" id="VSKN01000012">
    <property type="protein sequence ID" value="TYC11442.1"/>
    <property type="molecule type" value="Genomic_DNA"/>
</dbReference>
<evidence type="ECO:0000313" key="1">
    <source>
        <dbReference type="EMBL" id="TYC11442.1"/>
    </source>
</evidence>
<accession>A0ABY3M9L5</accession>
<protein>
    <submittedName>
        <fullName evidence="1">Alpha-ketoglutarate decarboxylase</fullName>
    </submittedName>
</protein>
<keyword evidence="2" id="KW-1185">Reference proteome</keyword>
<organism evidence="1 2">
    <name type="scientific">Bizionia gelidisalsuginis</name>
    <dbReference type="NCBI Taxonomy" id="291188"/>
    <lineage>
        <taxon>Bacteria</taxon>
        <taxon>Pseudomonadati</taxon>
        <taxon>Bacteroidota</taxon>
        <taxon>Flavobacteriia</taxon>
        <taxon>Flavobacteriales</taxon>
        <taxon>Flavobacteriaceae</taxon>
        <taxon>Bizionia</taxon>
    </lineage>
</organism>
<name>A0ABY3M9L5_9FLAO</name>
<dbReference type="Proteomes" id="UP000323621">
    <property type="component" value="Unassembled WGS sequence"/>
</dbReference>
<reference evidence="1 2" key="1">
    <citation type="submission" date="2019-08" db="EMBL/GenBank/DDBJ databases">
        <title>Genomes of Antarctic Bizionia species.</title>
        <authorList>
            <person name="Bowman J.P."/>
        </authorList>
    </citation>
    <scope>NUCLEOTIDE SEQUENCE [LARGE SCALE GENOMIC DNA]</scope>
    <source>
        <strain evidence="1 2">IC164</strain>
    </source>
</reference>
<evidence type="ECO:0000313" key="2">
    <source>
        <dbReference type="Proteomes" id="UP000323621"/>
    </source>
</evidence>
<sequence length="156" mass="17518">MANAQFAHIDATVDFWDRVRFGGGLGLSTESGFFSASVSPSAIYEFNPMFGLGVGLSGTYTNRKNFYKATVFGSSLIGLFSPIQELQLSAEFEAFLVTRNFDNPLFKNDQYWYPALFLGVGYRTQNVTVGIRCNVLYNGDKSIYANAWMPFIRVYF</sequence>
<gene>
    <name evidence="1" type="ORF">ES677_09855</name>
</gene>